<gene>
    <name evidence="2" type="ORF">GCM10009727_43970</name>
</gene>
<dbReference type="EMBL" id="BAAAMR010000038">
    <property type="protein sequence ID" value="GAA2144308.1"/>
    <property type="molecule type" value="Genomic_DNA"/>
</dbReference>
<evidence type="ECO:0000313" key="3">
    <source>
        <dbReference type="Proteomes" id="UP001501020"/>
    </source>
</evidence>
<sequence length="102" mass="11585">MIKVLVRDRHPVRGEQPIEVEVIVSGVLVPGPDKGPRWSEPRVCEQVERPGVDRHPRMSGKCDRRHVATVSHRPRERTRRNAQSGYAVGMKKMSQAELTILT</sequence>
<reference evidence="2 3" key="1">
    <citation type="journal article" date="2019" name="Int. J. Syst. Evol. Microbiol.">
        <title>The Global Catalogue of Microorganisms (GCM) 10K type strain sequencing project: providing services to taxonomists for standard genome sequencing and annotation.</title>
        <authorList>
            <consortium name="The Broad Institute Genomics Platform"/>
            <consortium name="The Broad Institute Genome Sequencing Center for Infectious Disease"/>
            <person name="Wu L."/>
            <person name="Ma J."/>
        </authorList>
    </citation>
    <scope>NUCLEOTIDE SEQUENCE [LARGE SCALE GENOMIC DNA]</scope>
    <source>
        <strain evidence="2 3">JCM 13850</strain>
    </source>
</reference>
<feature type="region of interest" description="Disordered" evidence="1">
    <location>
        <begin position="48"/>
        <end position="85"/>
    </location>
</feature>
<accession>A0ABN2ZM12</accession>
<evidence type="ECO:0000313" key="2">
    <source>
        <dbReference type="EMBL" id="GAA2144308.1"/>
    </source>
</evidence>
<protein>
    <submittedName>
        <fullName evidence="2">Uncharacterized protein</fullName>
    </submittedName>
</protein>
<name>A0ABN2ZM12_9ACTN</name>
<proteinExistence type="predicted"/>
<comment type="caution">
    <text evidence="2">The sequence shown here is derived from an EMBL/GenBank/DDBJ whole genome shotgun (WGS) entry which is preliminary data.</text>
</comment>
<keyword evidence="3" id="KW-1185">Reference proteome</keyword>
<evidence type="ECO:0000256" key="1">
    <source>
        <dbReference type="SAM" id="MobiDB-lite"/>
    </source>
</evidence>
<organism evidence="2 3">
    <name type="scientific">Actinomadura napierensis</name>
    <dbReference type="NCBI Taxonomy" id="267854"/>
    <lineage>
        <taxon>Bacteria</taxon>
        <taxon>Bacillati</taxon>
        <taxon>Actinomycetota</taxon>
        <taxon>Actinomycetes</taxon>
        <taxon>Streptosporangiales</taxon>
        <taxon>Thermomonosporaceae</taxon>
        <taxon>Actinomadura</taxon>
    </lineage>
</organism>
<feature type="compositionally biased region" description="Basic and acidic residues" evidence="1">
    <location>
        <begin position="48"/>
        <end position="66"/>
    </location>
</feature>
<dbReference type="Proteomes" id="UP001501020">
    <property type="component" value="Unassembled WGS sequence"/>
</dbReference>